<comment type="caution">
    <text evidence="2">The sequence shown here is derived from an EMBL/GenBank/DDBJ whole genome shotgun (WGS) entry which is preliminary data.</text>
</comment>
<accession>A0AAW6DKT6</accession>
<dbReference type="PROSITE" id="PS51257">
    <property type="entry name" value="PROKAR_LIPOPROTEIN"/>
    <property type="match status" value="1"/>
</dbReference>
<reference evidence="2" key="1">
    <citation type="submission" date="2023-01" db="EMBL/GenBank/DDBJ databases">
        <title>Human gut microbiome strain richness.</title>
        <authorList>
            <person name="Chen-Liaw A."/>
        </authorList>
    </citation>
    <scope>NUCLEOTIDE SEQUENCE</scope>
    <source>
        <strain evidence="2">RTP21484st1_H11_RTP21484_190118</strain>
    </source>
</reference>
<dbReference type="RefSeq" id="WP_272108463.1">
    <property type="nucleotide sequence ID" value="NZ_JAQMLA010000152.1"/>
</dbReference>
<protein>
    <submittedName>
        <fullName evidence="2">Uncharacterized protein</fullName>
    </submittedName>
</protein>
<keyword evidence="1" id="KW-0732">Signal</keyword>
<organism evidence="2 3">
    <name type="scientific">Mediterraneibacter gnavus</name>
    <name type="common">Ruminococcus gnavus</name>
    <dbReference type="NCBI Taxonomy" id="33038"/>
    <lineage>
        <taxon>Bacteria</taxon>
        <taxon>Bacillati</taxon>
        <taxon>Bacillota</taxon>
        <taxon>Clostridia</taxon>
        <taxon>Lachnospirales</taxon>
        <taxon>Lachnospiraceae</taxon>
        <taxon>Mediterraneibacter</taxon>
    </lineage>
</organism>
<proteinExistence type="predicted"/>
<evidence type="ECO:0000313" key="2">
    <source>
        <dbReference type="EMBL" id="MDB8688894.1"/>
    </source>
</evidence>
<evidence type="ECO:0000313" key="3">
    <source>
        <dbReference type="Proteomes" id="UP001212160"/>
    </source>
</evidence>
<dbReference type="AlphaFoldDB" id="A0AAW6DKT6"/>
<sequence>MKRKIVAIMLAAVVVSASVVGCGENKTAESKKVQTTTVATTKKTTSNHDAIKKYIEKADKIVIVKDAKNLDMEKAVSSMVSESQKDNVESVV</sequence>
<gene>
    <name evidence="2" type="ORF">PNW85_20095</name>
</gene>
<name>A0AAW6DKT6_MEDGN</name>
<evidence type="ECO:0000256" key="1">
    <source>
        <dbReference type="SAM" id="SignalP"/>
    </source>
</evidence>
<dbReference type="Proteomes" id="UP001212160">
    <property type="component" value="Unassembled WGS sequence"/>
</dbReference>
<dbReference type="EMBL" id="JAQMLA010000152">
    <property type="protein sequence ID" value="MDB8688894.1"/>
    <property type="molecule type" value="Genomic_DNA"/>
</dbReference>
<feature type="chain" id="PRO_5043700609" evidence="1">
    <location>
        <begin position="18"/>
        <end position="92"/>
    </location>
</feature>
<feature type="signal peptide" evidence="1">
    <location>
        <begin position="1"/>
        <end position="17"/>
    </location>
</feature>